<organism evidence="2 3">
    <name type="scientific">Caerostris darwini</name>
    <dbReference type="NCBI Taxonomy" id="1538125"/>
    <lineage>
        <taxon>Eukaryota</taxon>
        <taxon>Metazoa</taxon>
        <taxon>Ecdysozoa</taxon>
        <taxon>Arthropoda</taxon>
        <taxon>Chelicerata</taxon>
        <taxon>Arachnida</taxon>
        <taxon>Araneae</taxon>
        <taxon>Araneomorphae</taxon>
        <taxon>Entelegynae</taxon>
        <taxon>Araneoidea</taxon>
        <taxon>Araneidae</taxon>
        <taxon>Caerostris</taxon>
    </lineage>
</organism>
<feature type="region of interest" description="Disordered" evidence="1">
    <location>
        <begin position="77"/>
        <end position="103"/>
    </location>
</feature>
<evidence type="ECO:0000313" key="2">
    <source>
        <dbReference type="EMBL" id="GIX78031.1"/>
    </source>
</evidence>
<evidence type="ECO:0008006" key="4">
    <source>
        <dbReference type="Google" id="ProtNLM"/>
    </source>
</evidence>
<gene>
    <name evidence="2" type="ORF">CDAR_242661</name>
</gene>
<reference evidence="2 3" key="1">
    <citation type="submission" date="2021-06" db="EMBL/GenBank/DDBJ databases">
        <title>Caerostris darwini draft genome.</title>
        <authorList>
            <person name="Kono N."/>
            <person name="Arakawa K."/>
        </authorList>
    </citation>
    <scope>NUCLEOTIDE SEQUENCE [LARGE SCALE GENOMIC DNA]</scope>
</reference>
<proteinExistence type="predicted"/>
<feature type="compositionally biased region" description="Basic residues" evidence="1">
    <location>
        <begin position="92"/>
        <end position="103"/>
    </location>
</feature>
<accession>A0AAV4N011</accession>
<keyword evidence="3" id="KW-1185">Reference proteome</keyword>
<comment type="caution">
    <text evidence="2">The sequence shown here is derived from an EMBL/GenBank/DDBJ whole genome shotgun (WGS) entry which is preliminary data.</text>
</comment>
<evidence type="ECO:0000313" key="3">
    <source>
        <dbReference type="Proteomes" id="UP001054837"/>
    </source>
</evidence>
<evidence type="ECO:0000256" key="1">
    <source>
        <dbReference type="SAM" id="MobiDB-lite"/>
    </source>
</evidence>
<dbReference type="Proteomes" id="UP001054837">
    <property type="component" value="Unassembled WGS sequence"/>
</dbReference>
<sequence length="103" mass="11324">MQMSSLIHFTHLNRTPHFPAISTTEKNPRPYHGGISFERISRSKRGITALSNRKTVLGTHPGGSSILKEGRLFISNKKGGRNPIKSCLGGGRKGRGDRRKSNS</sequence>
<dbReference type="EMBL" id="BPLQ01001069">
    <property type="protein sequence ID" value="GIX78031.1"/>
    <property type="molecule type" value="Genomic_DNA"/>
</dbReference>
<dbReference type="AlphaFoldDB" id="A0AAV4N011"/>
<name>A0AAV4N011_9ARAC</name>
<protein>
    <recommendedName>
        <fullName evidence="4">Ribosomal protein L2</fullName>
    </recommendedName>
</protein>